<evidence type="ECO:0000313" key="3">
    <source>
        <dbReference type="Proteomes" id="UP000327013"/>
    </source>
</evidence>
<dbReference type="InterPro" id="IPR046341">
    <property type="entry name" value="SET_dom_sf"/>
</dbReference>
<sequence>MADGMFSVETIEQKGKGACARRAVPRGTLILSEAPLFTVPRLTTRPDDIKKIVISAVQKLDKDSQRSFFALSNNYSNLSCFEGIVKTNAMPLGKDGQQGGLFPLASRFNHSCAANAAYWWNPTVEREAIFAVKDISEGEEITVSYLTEDAWALPCAARRAHLQRLFNFDCVCIACRLSPTETSASDARREKISHMQDAVGNGFMIMNSPERALAYCRDRLELLHLEGEHGPMEQIVYYDAFQICVAHSDFARAKAFAQLCVESVALWQGRDGYDIGKHTALAEQPQSHTLAGHTMRWKSNANRGLSQASGGFQVWLWQRAA</sequence>
<dbReference type="PROSITE" id="PS50280">
    <property type="entry name" value="SET"/>
    <property type="match status" value="1"/>
</dbReference>
<feature type="domain" description="SET" evidence="1">
    <location>
        <begin position="3"/>
        <end position="146"/>
    </location>
</feature>
<proteinExistence type="predicted"/>
<dbReference type="CDD" id="cd20071">
    <property type="entry name" value="SET_SMYD"/>
    <property type="match status" value="1"/>
</dbReference>
<dbReference type="Pfam" id="PF00856">
    <property type="entry name" value="SET"/>
    <property type="match status" value="1"/>
</dbReference>
<keyword evidence="3" id="KW-1185">Reference proteome</keyword>
<dbReference type="SUPFAM" id="SSF82199">
    <property type="entry name" value="SET domain"/>
    <property type="match status" value="1"/>
</dbReference>
<protein>
    <recommendedName>
        <fullName evidence="1">SET domain-containing protein</fullName>
    </recommendedName>
</protein>
<dbReference type="Gene3D" id="2.170.270.10">
    <property type="entry name" value="SET domain"/>
    <property type="match status" value="1"/>
</dbReference>
<evidence type="ECO:0000259" key="1">
    <source>
        <dbReference type="PROSITE" id="PS50280"/>
    </source>
</evidence>
<evidence type="ECO:0000313" key="2">
    <source>
        <dbReference type="EMBL" id="KAB8356404.1"/>
    </source>
</evidence>
<dbReference type="Proteomes" id="UP000327013">
    <property type="component" value="Unassembled WGS sequence"/>
</dbReference>
<comment type="caution">
    <text evidence="2">The sequence shown here is derived from an EMBL/GenBank/DDBJ whole genome shotgun (WGS) entry which is preliminary data.</text>
</comment>
<dbReference type="PANTHER" id="PTHR47332">
    <property type="entry name" value="SET DOMAIN-CONTAINING PROTEIN 5"/>
    <property type="match status" value="1"/>
</dbReference>
<dbReference type="InterPro" id="IPR053185">
    <property type="entry name" value="SET_domain_protein"/>
</dbReference>
<gene>
    <name evidence="2" type="ORF">FH972_023987</name>
</gene>
<dbReference type="InterPro" id="IPR001214">
    <property type="entry name" value="SET_dom"/>
</dbReference>
<reference evidence="2 3" key="1">
    <citation type="submission" date="2019-06" db="EMBL/GenBank/DDBJ databases">
        <title>A chromosomal-level reference genome of Carpinus fangiana (Coryloideae, Betulaceae).</title>
        <authorList>
            <person name="Yang X."/>
            <person name="Wang Z."/>
            <person name="Zhang L."/>
            <person name="Hao G."/>
            <person name="Liu J."/>
            <person name="Yang Y."/>
        </authorList>
    </citation>
    <scope>NUCLEOTIDE SEQUENCE [LARGE SCALE GENOMIC DNA]</scope>
    <source>
        <strain evidence="2">Cfa_2016G</strain>
        <tissue evidence="2">Leaf</tissue>
    </source>
</reference>
<dbReference type="OrthoDB" id="438641at2759"/>
<dbReference type="SMART" id="SM00317">
    <property type="entry name" value="SET"/>
    <property type="match status" value="1"/>
</dbReference>
<dbReference type="EMBL" id="VIBQ01000016">
    <property type="protein sequence ID" value="KAB8356404.1"/>
    <property type="molecule type" value="Genomic_DNA"/>
</dbReference>
<name>A0A5N6KWQ7_9ROSI</name>
<accession>A0A5N6KWQ7</accession>
<dbReference type="PANTHER" id="PTHR47332:SF4">
    <property type="entry name" value="SET DOMAIN-CONTAINING PROTEIN 5"/>
    <property type="match status" value="1"/>
</dbReference>
<dbReference type="AlphaFoldDB" id="A0A5N6KWQ7"/>
<organism evidence="2 3">
    <name type="scientific">Carpinus fangiana</name>
    <dbReference type="NCBI Taxonomy" id="176857"/>
    <lineage>
        <taxon>Eukaryota</taxon>
        <taxon>Viridiplantae</taxon>
        <taxon>Streptophyta</taxon>
        <taxon>Embryophyta</taxon>
        <taxon>Tracheophyta</taxon>
        <taxon>Spermatophyta</taxon>
        <taxon>Magnoliopsida</taxon>
        <taxon>eudicotyledons</taxon>
        <taxon>Gunneridae</taxon>
        <taxon>Pentapetalae</taxon>
        <taxon>rosids</taxon>
        <taxon>fabids</taxon>
        <taxon>Fagales</taxon>
        <taxon>Betulaceae</taxon>
        <taxon>Carpinus</taxon>
    </lineage>
</organism>